<dbReference type="Gene3D" id="1.10.287.380">
    <property type="entry name" value="Valyl-tRNA synthetase, C-terminal domain"/>
    <property type="match status" value="1"/>
</dbReference>
<keyword evidence="1" id="KW-0547">Nucleotide-binding</keyword>
<dbReference type="InterPro" id="IPR037118">
    <property type="entry name" value="Val-tRNA_synth_C_sf"/>
</dbReference>
<dbReference type="Pfam" id="PF00005">
    <property type="entry name" value="ABC_tran"/>
    <property type="match status" value="1"/>
</dbReference>
<feature type="region of interest" description="Disordered" evidence="5">
    <location>
        <begin position="261"/>
        <end position="294"/>
    </location>
</feature>
<dbReference type="PANTHER" id="PTHR42855">
    <property type="entry name" value="ABC TRANSPORTER ATP-BINDING SUBUNIT"/>
    <property type="match status" value="1"/>
</dbReference>
<dbReference type="InterPro" id="IPR003439">
    <property type="entry name" value="ABC_transporter-like_ATP-bd"/>
</dbReference>
<dbReference type="AlphaFoldDB" id="A0A6J4T949"/>
<organism evidence="7">
    <name type="scientific">uncultured Sphingomonadaceae bacterium</name>
    <dbReference type="NCBI Taxonomy" id="169976"/>
    <lineage>
        <taxon>Bacteria</taxon>
        <taxon>Pseudomonadati</taxon>
        <taxon>Pseudomonadota</taxon>
        <taxon>Alphaproteobacteria</taxon>
        <taxon>Sphingomonadales</taxon>
        <taxon>Sphingomonadaceae</taxon>
        <taxon>environmental samples</taxon>
    </lineage>
</organism>
<evidence type="ECO:0000256" key="4">
    <source>
        <dbReference type="ARBA" id="ARBA00061478"/>
    </source>
</evidence>
<dbReference type="PROSITE" id="PS50893">
    <property type="entry name" value="ABC_TRANSPORTER_2"/>
    <property type="match status" value="1"/>
</dbReference>
<dbReference type="Gene3D" id="3.40.50.300">
    <property type="entry name" value="P-loop containing nucleotide triphosphate hydrolases"/>
    <property type="match status" value="1"/>
</dbReference>
<dbReference type="PROSITE" id="PS00211">
    <property type="entry name" value="ABC_TRANSPORTER_1"/>
    <property type="match status" value="1"/>
</dbReference>
<accession>A0A6J4T949</accession>
<reference evidence="7" key="1">
    <citation type="submission" date="2020-02" db="EMBL/GenBank/DDBJ databases">
        <authorList>
            <person name="Meier V. D."/>
        </authorList>
    </citation>
    <scope>NUCLEOTIDE SEQUENCE</scope>
    <source>
        <strain evidence="7">AVDCRST_MAG91</strain>
    </source>
</reference>
<dbReference type="EMBL" id="CADCVX010000366">
    <property type="protein sequence ID" value="CAA9517400.1"/>
    <property type="molecule type" value="Genomic_DNA"/>
</dbReference>
<comment type="similarity">
    <text evidence="4">Belongs to the ABC transporter superfamily. ABCF family. Uup subfamily.</text>
</comment>
<gene>
    <name evidence="7" type="ORF">AVDCRST_MAG91-1975</name>
</gene>
<protein>
    <submittedName>
        <fullName evidence="7">Energy-dependent translational throttle protein EttA</fullName>
    </submittedName>
</protein>
<sequence length="361" mass="39343">MRRSPKARQTKSKARIRAFDELVEAQENRTPGKAQILIQVPERLGGTVIEAKGLTKAYGDRVLFAPFSGEISRTERIAILGPNGCGKSTLMRVLAGVAQPARGSVVLGTGVRTAYYRQDFTHLNPDHKIRDEVALVAPRITTQELRSHLGRFLFSGDDAESRVGDLSGGEQARVALAKITLEKANLLLLDEPTNHLDLESREALEEALEGFDGTVVLISHDRAFLAATATRVWGFNGDRVEDFAGGFDEWVEHTKRRAEAAPAVSRASSTPSAAPVRAATGLSKNEQRRREREMERLEADIAALETRIAELESALADPALYASGTTPERARQLTADLTTAQSSLAAAYESWERMGEELAGV</sequence>
<evidence type="ECO:0000256" key="5">
    <source>
        <dbReference type="SAM" id="MobiDB-lite"/>
    </source>
</evidence>
<comment type="catalytic activity">
    <reaction evidence="3">
        <text>ATP + H2O = ADP + phosphate + H(+)</text>
        <dbReference type="Rhea" id="RHEA:13065"/>
        <dbReference type="ChEBI" id="CHEBI:15377"/>
        <dbReference type="ChEBI" id="CHEBI:15378"/>
        <dbReference type="ChEBI" id="CHEBI:30616"/>
        <dbReference type="ChEBI" id="CHEBI:43474"/>
        <dbReference type="ChEBI" id="CHEBI:456216"/>
    </reaction>
</comment>
<dbReference type="GO" id="GO:0003677">
    <property type="term" value="F:DNA binding"/>
    <property type="evidence" value="ECO:0007669"/>
    <property type="project" value="InterPro"/>
</dbReference>
<dbReference type="Pfam" id="PF16326">
    <property type="entry name" value="ABC_tran_CTD"/>
    <property type="match status" value="1"/>
</dbReference>
<dbReference type="InterPro" id="IPR017871">
    <property type="entry name" value="ABC_transporter-like_CS"/>
</dbReference>
<feature type="compositionally biased region" description="Basic and acidic residues" evidence="5">
    <location>
        <begin position="285"/>
        <end position="294"/>
    </location>
</feature>
<evidence type="ECO:0000256" key="2">
    <source>
        <dbReference type="ARBA" id="ARBA00022840"/>
    </source>
</evidence>
<evidence type="ECO:0000256" key="3">
    <source>
        <dbReference type="ARBA" id="ARBA00049360"/>
    </source>
</evidence>
<dbReference type="GO" id="GO:0016887">
    <property type="term" value="F:ATP hydrolysis activity"/>
    <property type="evidence" value="ECO:0007669"/>
    <property type="project" value="InterPro"/>
</dbReference>
<dbReference type="InterPro" id="IPR032524">
    <property type="entry name" value="ABC_tran_C"/>
</dbReference>
<dbReference type="InterPro" id="IPR027417">
    <property type="entry name" value="P-loop_NTPase"/>
</dbReference>
<evidence type="ECO:0000259" key="6">
    <source>
        <dbReference type="PROSITE" id="PS50893"/>
    </source>
</evidence>
<dbReference type="GO" id="GO:0005524">
    <property type="term" value="F:ATP binding"/>
    <property type="evidence" value="ECO:0007669"/>
    <property type="project" value="UniProtKB-KW"/>
</dbReference>
<name>A0A6J4T949_9SPHN</name>
<proteinExistence type="inferred from homology"/>
<dbReference type="SMART" id="SM00382">
    <property type="entry name" value="AAA"/>
    <property type="match status" value="1"/>
</dbReference>
<keyword evidence="2" id="KW-0067">ATP-binding</keyword>
<evidence type="ECO:0000313" key="7">
    <source>
        <dbReference type="EMBL" id="CAA9517400.1"/>
    </source>
</evidence>
<feature type="domain" description="ABC transporter" evidence="6">
    <location>
        <begin position="49"/>
        <end position="262"/>
    </location>
</feature>
<dbReference type="InterPro" id="IPR003593">
    <property type="entry name" value="AAA+_ATPase"/>
</dbReference>
<dbReference type="InterPro" id="IPR051309">
    <property type="entry name" value="ABCF_ATPase"/>
</dbReference>
<dbReference type="PANTHER" id="PTHR42855:SF2">
    <property type="entry name" value="DRUG RESISTANCE ABC TRANSPORTER,ATP-BINDING PROTEIN"/>
    <property type="match status" value="1"/>
</dbReference>
<dbReference type="SUPFAM" id="SSF52540">
    <property type="entry name" value="P-loop containing nucleoside triphosphate hydrolases"/>
    <property type="match status" value="1"/>
</dbReference>
<dbReference type="FunFam" id="3.40.50.300:FF:000309">
    <property type="entry name" value="ABC transporter ATP-binding protein"/>
    <property type="match status" value="1"/>
</dbReference>
<dbReference type="CDD" id="cd03221">
    <property type="entry name" value="ABCF_EF-3"/>
    <property type="match status" value="1"/>
</dbReference>
<evidence type="ECO:0000256" key="1">
    <source>
        <dbReference type="ARBA" id="ARBA00022741"/>
    </source>
</evidence>